<feature type="compositionally biased region" description="Low complexity" evidence="1">
    <location>
        <begin position="783"/>
        <end position="819"/>
    </location>
</feature>
<evidence type="ECO:0000313" key="4">
    <source>
        <dbReference type="EMBL" id="KAF5348669.1"/>
    </source>
</evidence>
<dbReference type="EMBL" id="JAACJM010000085">
    <property type="protein sequence ID" value="KAF5348669.1"/>
    <property type="molecule type" value="Genomic_DNA"/>
</dbReference>
<dbReference type="SMART" id="SM00666">
    <property type="entry name" value="PB1"/>
    <property type="match status" value="1"/>
</dbReference>
<name>A0A8H5CWI8_9AGAR</name>
<feature type="compositionally biased region" description="Polar residues" evidence="1">
    <location>
        <begin position="192"/>
        <end position="209"/>
    </location>
</feature>
<dbReference type="GO" id="GO:0031106">
    <property type="term" value="P:septin ring organization"/>
    <property type="evidence" value="ECO:0007669"/>
    <property type="project" value="TreeGrafter"/>
</dbReference>
<dbReference type="SUPFAM" id="SSF54277">
    <property type="entry name" value="CAD &amp; PB1 domains"/>
    <property type="match status" value="1"/>
</dbReference>
<dbReference type="InterPro" id="IPR053793">
    <property type="entry name" value="PB1-like"/>
</dbReference>
<organism evidence="4 5">
    <name type="scientific">Tetrapyrgos nigripes</name>
    <dbReference type="NCBI Taxonomy" id="182062"/>
    <lineage>
        <taxon>Eukaryota</taxon>
        <taxon>Fungi</taxon>
        <taxon>Dikarya</taxon>
        <taxon>Basidiomycota</taxon>
        <taxon>Agaricomycotina</taxon>
        <taxon>Agaricomycetes</taxon>
        <taxon>Agaricomycetidae</taxon>
        <taxon>Agaricales</taxon>
        <taxon>Marasmiineae</taxon>
        <taxon>Marasmiaceae</taxon>
        <taxon>Tetrapyrgos</taxon>
    </lineage>
</organism>
<evidence type="ECO:0000313" key="5">
    <source>
        <dbReference type="Proteomes" id="UP000559256"/>
    </source>
</evidence>
<dbReference type="AlphaFoldDB" id="A0A8H5CWI8"/>
<dbReference type="GO" id="GO:0043332">
    <property type="term" value="C:mating projection tip"/>
    <property type="evidence" value="ECO:0007669"/>
    <property type="project" value="TreeGrafter"/>
</dbReference>
<dbReference type="InterPro" id="IPR011993">
    <property type="entry name" value="PH-like_dom_sf"/>
</dbReference>
<feature type="compositionally biased region" description="Polar residues" evidence="1">
    <location>
        <begin position="837"/>
        <end position="851"/>
    </location>
</feature>
<dbReference type="SUPFAM" id="SSF50729">
    <property type="entry name" value="PH domain-like"/>
    <property type="match status" value="1"/>
</dbReference>
<reference evidence="4 5" key="1">
    <citation type="journal article" date="2020" name="ISME J.">
        <title>Uncovering the hidden diversity of litter-decomposition mechanisms in mushroom-forming fungi.</title>
        <authorList>
            <person name="Floudas D."/>
            <person name="Bentzer J."/>
            <person name="Ahren D."/>
            <person name="Johansson T."/>
            <person name="Persson P."/>
            <person name="Tunlid A."/>
        </authorList>
    </citation>
    <scope>NUCLEOTIDE SEQUENCE [LARGE SCALE GENOMIC DNA]</scope>
    <source>
        <strain evidence="4 5">CBS 291.85</strain>
    </source>
</reference>
<dbReference type="Pfam" id="PF00564">
    <property type="entry name" value="PB1"/>
    <property type="match status" value="1"/>
</dbReference>
<dbReference type="GO" id="GO:0030010">
    <property type="term" value="P:establishment of cell polarity"/>
    <property type="evidence" value="ECO:0007669"/>
    <property type="project" value="TreeGrafter"/>
</dbReference>
<keyword evidence="5" id="KW-1185">Reference proteome</keyword>
<feature type="region of interest" description="Disordered" evidence="1">
    <location>
        <begin position="180"/>
        <end position="211"/>
    </location>
</feature>
<dbReference type="CDD" id="cd00160">
    <property type="entry name" value="RhoGEF"/>
    <property type="match status" value="1"/>
</dbReference>
<feature type="compositionally biased region" description="Polar residues" evidence="1">
    <location>
        <begin position="728"/>
        <end position="740"/>
    </location>
</feature>
<protein>
    <recommendedName>
        <fullName evidence="6">Rho guanine nucleotide exchange factor scd1</fullName>
    </recommendedName>
</protein>
<feature type="region of interest" description="Disordered" evidence="1">
    <location>
        <begin position="601"/>
        <end position="851"/>
    </location>
</feature>
<feature type="compositionally biased region" description="Polar residues" evidence="1">
    <location>
        <begin position="615"/>
        <end position="627"/>
    </location>
</feature>
<feature type="compositionally biased region" description="Polar residues" evidence="1">
    <location>
        <begin position="700"/>
        <end position="709"/>
    </location>
</feature>
<dbReference type="GO" id="GO:0005085">
    <property type="term" value="F:guanyl-nucleotide exchange factor activity"/>
    <property type="evidence" value="ECO:0007669"/>
    <property type="project" value="InterPro"/>
</dbReference>
<dbReference type="InterPro" id="IPR035899">
    <property type="entry name" value="DBL_dom_sf"/>
</dbReference>
<dbReference type="PANTHER" id="PTHR47339:SF1">
    <property type="entry name" value="CELL DIVISION CONTROL PROTEIN 24"/>
    <property type="match status" value="1"/>
</dbReference>
<comment type="caution">
    <text evidence="4">The sequence shown here is derived from an EMBL/GenBank/DDBJ whole genome shotgun (WGS) entry which is preliminary data.</text>
</comment>
<dbReference type="Pfam" id="PF15411">
    <property type="entry name" value="PH_10"/>
    <property type="match status" value="1"/>
</dbReference>
<dbReference type="PROSITE" id="PS51745">
    <property type="entry name" value="PB1"/>
    <property type="match status" value="1"/>
</dbReference>
<dbReference type="SMART" id="SM00233">
    <property type="entry name" value="PH"/>
    <property type="match status" value="1"/>
</dbReference>
<gene>
    <name evidence="4" type="ORF">D9758_006808</name>
</gene>
<evidence type="ECO:0000259" key="2">
    <source>
        <dbReference type="PROSITE" id="PS50010"/>
    </source>
</evidence>
<dbReference type="Gene3D" id="3.10.20.90">
    <property type="entry name" value="Phosphatidylinositol 3-kinase Catalytic Subunit, Chain A, domain 1"/>
    <property type="match status" value="1"/>
</dbReference>
<dbReference type="GO" id="GO:0005737">
    <property type="term" value="C:cytoplasm"/>
    <property type="evidence" value="ECO:0007669"/>
    <property type="project" value="TreeGrafter"/>
</dbReference>
<dbReference type="InterPro" id="IPR053026">
    <property type="entry name" value="CDC42_GEF"/>
</dbReference>
<dbReference type="InterPro" id="IPR000270">
    <property type="entry name" value="PB1_dom"/>
</dbReference>
<evidence type="ECO:0000259" key="3">
    <source>
        <dbReference type="PROSITE" id="PS51745"/>
    </source>
</evidence>
<dbReference type="InterPro" id="IPR000219">
    <property type="entry name" value="DH_dom"/>
</dbReference>
<dbReference type="GO" id="GO:0005634">
    <property type="term" value="C:nucleus"/>
    <property type="evidence" value="ECO:0007669"/>
    <property type="project" value="TreeGrafter"/>
</dbReference>
<evidence type="ECO:0000256" key="1">
    <source>
        <dbReference type="SAM" id="MobiDB-lite"/>
    </source>
</evidence>
<dbReference type="Pfam" id="PF06395">
    <property type="entry name" value="CDC24"/>
    <property type="match status" value="1"/>
</dbReference>
<dbReference type="OrthoDB" id="1594986at2759"/>
<feature type="compositionally biased region" description="Basic and acidic residues" evidence="1">
    <location>
        <begin position="675"/>
        <end position="688"/>
    </location>
</feature>
<dbReference type="Proteomes" id="UP000559256">
    <property type="component" value="Unassembled WGS sequence"/>
</dbReference>
<dbReference type="SMART" id="SM00325">
    <property type="entry name" value="RhoGEF"/>
    <property type="match status" value="1"/>
</dbReference>
<dbReference type="SUPFAM" id="SSF48065">
    <property type="entry name" value="DBL homology domain (DH-domain)"/>
    <property type="match status" value="1"/>
</dbReference>
<dbReference type="Pfam" id="PF00621">
    <property type="entry name" value="RhoGEF"/>
    <property type="match status" value="1"/>
</dbReference>
<dbReference type="PROSITE" id="PS50010">
    <property type="entry name" value="DH_2"/>
    <property type="match status" value="1"/>
</dbReference>
<feature type="compositionally biased region" description="Low complexity" evidence="1">
    <location>
        <begin position="648"/>
        <end position="658"/>
    </location>
</feature>
<feature type="domain" description="PB1" evidence="3">
    <location>
        <begin position="854"/>
        <end position="937"/>
    </location>
</feature>
<dbReference type="InterPro" id="IPR033511">
    <property type="entry name" value="Cdc24/Scd1_PH_dom"/>
</dbReference>
<dbReference type="GO" id="GO:0000935">
    <property type="term" value="C:division septum"/>
    <property type="evidence" value="ECO:0007669"/>
    <property type="project" value="TreeGrafter"/>
</dbReference>
<dbReference type="Gene3D" id="1.20.900.10">
    <property type="entry name" value="Dbl homology (DH) domain"/>
    <property type="match status" value="1"/>
</dbReference>
<dbReference type="PANTHER" id="PTHR47339">
    <property type="entry name" value="CELL DIVISION CONTROL PROTEIN 24"/>
    <property type="match status" value="1"/>
</dbReference>
<proteinExistence type="predicted"/>
<accession>A0A8H5CWI8</accession>
<dbReference type="CDD" id="cd05992">
    <property type="entry name" value="PB1"/>
    <property type="match status" value="1"/>
</dbReference>
<feature type="compositionally biased region" description="Polar residues" evidence="1">
    <location>
        <begin position="757"/>
        <end position="774"/>
    </location>
</feature>
<feature type="compositionally biased region" description="Acidic residues" evidence="1">
    <location>
        <begin position="637"/>
        <end position="647"/>
    </location>
</feature>
<feature type="domain" description="DH" evidence="2">
    <location>
        <begin position="214"/>
        <end position="389"/>
    </location>
</feature>
<dbReference type="CDD" id="cd13246">
    <property type="entry name" value="PH_Scd1"/>
    <property type="match status" value="1"/>
</dbReference>
<sequence>MASVAGRKKSIVSTSGLQIDTPVANNTLLNQAAITSLYQECSRLRSRLMHIRGFSKYFQLVSNDARQSTDPVTQLWDLFSYGIPLCYIFDQLPEEAGFNKINNSEFNQEQYESNPDRAKKHGIALFAMQVRDEKVARNIPECEPFTVTDLWGRGSTDGLVKVIKTVKAIVNNLPPSAFEDAPPSPPYLASHDSYSSLATDSQPTLTPANAQEAARNNIVREMVETERKYVQDLEIMQKYSTALSQSNIIDQDTIHLLFPNLNKLLNFQRKFLIKLESTAELPWIDQRWGQHFLESEEDFIVYEPYCANYTSASELMLVHEQSLAALNHLINVKGELPAFLIKPIQRVCKYPLLLDSLIKASNPNDYPHYEELKAGSGAAKRITDKINEAQRQAENEQTVKNLASRVDDWKGHHLENFGHLLLDDVFIVTKSDIDREYHVFLFEKIILCCKEALPPPPNGKKVSKSNSILKKQAVPPSAGFPGAPTQKKTTPLLLKGRIFLGNVTKAEPQSPRNSTSSMPAQYPLAVWWKGDDDVEYFTLRCRSEEQRQKWESVLVRLIAEAKQRRASERGGLARLTAYTSNSTNPKLSGVGYYNGPQSAYPLPVNGRREEYESSYGRSTPSTIQTGPQGYPPHDGFDMEGEEDDYEDYPPASSSYAPSGRGTPVNGNRGPYGTNPDRESYYREERARAYTENGFRPITPRLTSNISAMSAGSDASFGPGVRPRPALRSQFSSTRLRSNYETSDRPGIPPTPAPPINRSRSASQPQAYNPKSSSQVPPPPLPTSMQWKSSTASMSSSKRGSGSSQSTGDSSDYSPNSSSPITPYGSSESSLAGVGLRTSRSQTFEPVQPSITSPPVKVKVHYHEDIFVIQVPRMTEFEDLVEKVGKKIRLCGPRRDDGPLRVKYKDEDGDMISLGSTEDVQMAFEQYRPGGQVTLYVT</sequence>
<dbReference type="Gene3D" id="2.30.29.30">
    <property type="entry name" value="Pleckstrin-homology domain (PH domain)/Phosphotyrosine-binding domain (PTB)"/>
    <property type="match status" value="1"/>
</dbReference>
<dbReference type="InterPro" id="IPR001849">
    <property type="entry name" value="PH_domain"/>
</dbReference>
<evidence type="ECO:0008006" key="6">
    <source>
        <dbReference type="Google" id="ProtNLM"/>
    </source>
</evidence>
<dbReference type="InterPro" id="IPR010481">
    <property type="entry name" value="Cdc24/Scd1_N"/>
</dbReference>